<dbReference type="PROSITE" id="PS01209">
    <property type="entry name" value="LDLRA_1"/>
    <property type="match status" value="1"/>
</dbReference>
<dbReference type="Pfam" id="PF00057">
    <property type="entry name" value="Ldl_recept_a"/>
    <property type="match status" value="2"/>
</dbReference>
<name>A0A443RW00_9ACAR</name>
<dbReference type="GO" id="GO:0005509">
    <property type="term" value="F:calcium ion binding"/>
    <property type="evidence" value="ECO:0007669"/>
    <property type="project" value="InterPro"/>
</dbReference>
<dbReference type="STRING" id="299467.A0A443RW00"/>
<evidence type="ECO:0000256" key="3">
    <source>
        <dbReference type="ARBA" id="ARBA00022692"/>
    </source>
</evidence>
<feature type="non-terminal residue" evidence="12">
    <location>
        <position position="232"/>
    </location>
</feature>
<dbReference type="InterPro" id="IPR000742">
    <property type="entry name" value="EGF"/>
</dbReference>
<dbReference type="GO" id="GO:0006898">
    <property type="term" value="P:receptor-mediated endocytosis"/>
    <property type="evidence" value="ECO:0007669"/>
    <property type="project" value="TreeGrafter"/>
</dbReference>
<dbReference type="VEuPathDB" id="VectorBase:LDEU012630"/>
<dbReference type="InterPro" id="IPR000152">
    <property type="entry name" value="EGF-type_Asp/Asn_hydroxyl_site"/>
</dbReference>
<dbReference type="InterPro" id="IPR036055">
    <property type="entry name" value="LDL_receptor-like_sf"/>
</dbReference>
<dbReference type="Gene3D" id="4.10.400.10">
    <property type="entry name" value="Low-density Lipoprotein Receptor"/>
    <property type="match status" value="2"/>
</dbReference>
<evidence type="ECO:0000313" key="13">
    <source>
        <dbReference type="Proteomes" id="UP000288716"/>
    </source>
</evidence>
<dbReference type="CDD" id="cd00112">
    <property type="entry name" value="LDLa"/>
    <property type="match status" value="1"/>
</dbReference>
<evidence type="ECO:0000256" key="8">
    <source>
        <dbReference type="ARBA" id="ARBA00023170"/>
    </source>
</evidence>
<comment type="subcellular location">
    <subcellularLocation>
        <location evidence="1">Membrane</location>
        <topology evidence="1">Single-pass membrane protein</topology>
    </subcellularLocation>
</comment>
<keyword evidence="6" id="KW-0472">Membrane</keyword>
<dbReference type="InterPro" id="IPR018097">
    <property type="entry name" value="EGF_Ca-bd_CS"/>
</dbReference>
<dbReference type="Pfam" id="PF12662">
    <property type="entry name" value="cEGF"/>
    <property type="match status" value="2"/>
</dbReference>
<evidence type="ECO:0000256" key="5">
    <source>
        <dbReference type="ARBA" id="ARBA00022989"/>
    </source>
</evidence>
<feature type="disulfide bond" evidence="10">
    <location>
        <begin position="51"/>
        <end position="66"/>
    </location>
</feature>
<keyword evidence="9" id="KW-0325">Glycoprotein</keyword>
<dbReference type="SUPFAM" id="SSF57424">
    <property type="entry name" value="LDL receptor-like module"/>
    <property type="match status" value="1"/>
</dbReference>
<dbReference type="Gene3D" id="2.10.25.10">
    <property type="entry name" value="Laminin"/>
    <property type="match status" value="2"/>
</dbReference>
<keyword evidence="7 10" id="KW-1015">Disulfide bond</keyword>
<gene>
    <name evidence="12" type="ORF">B4U80_11050</name>
</gene>
<keyword evidence="5" id="KW-1133">Transmembrane helix</keyword>
<dbReference type="EMBL" id="NCKV01026520">
    <property type="protein sequence ID" value="RWS19410.1"/>
    <property type="molecule type" value="Genomic_DNA"/>
</dbReference>
<proteinExistence type="predicted"/>
<dbReference type="PROSITE" id="PS00010">
    <property type="entry name" value="ASX_HYDROXYL"/>
    <property type="match status" value="1"/>
</dbReference>
<dbReference type="OrthoDB" id="8831087at2759"/>
<dbReference type="SMART" id="SM00179">
    <property type="entry name" value="EGF_CA"/>
    <property type="match status" value="2"/>
</dbReference>
<organism evidence="12 13">
    <name type="scientific">Leptotrombidium deliense</name>
    <dbReference type="NCBI Taxonomy" id="299467"/>
    <lineage>
        <taxon>Eukaryota</taxon>
        <taxon>Metazoa</taxon>
        <taxon>Ecdysozoa</taxon>
        <taxon>Arthropoda</taxon>
        <taxon>Chelicerata</taxon>
        <taxon>Arachnida</taxon>
        <taxon>Acari</taxon>
        <taxon>Acariformes</taxon>
        <taxon>Trombidiformes</taxon>
        <taxon>Prostigmata</taxon>
        <taxon>Anystina</taxon>
        <taxon>Parasitengona</taxon>
        <taxon>Trombiculoidea</taxon>
        <taxon>Trombiculidae</taxon>
        <taxon>Leptotrombidium</taxon>
    </lineage>
</organism>
<comment type="caution">
    <text evidence="10">Lacks conserved residue(s) required for the propagation of feature annotation.</text>
</comment>
<sequence length="232" mass="25909">MNQCDDYPDCPNGKDEVDCHDPLNKFERVTCPKGFYKCKHSDRCLPGRWKCDNHKHCPHGDDEINCNSSDAHCNGFLCADMNYELNCNKTSDKDMVGCSKDNGFFECASTEYCILYEKVCDNTKDCPQGDDEGPHCIKNDCNDLRCSGHCVNTASGAKCYCDEGYNLDDDGRTCVDTDECEMMHDSQSARCSHKCSNVAGSYVCECLNGYTLAADKHNCEADGEEPILFFSD</sequence>
<dbReference type="AlphaFoldDB" id="A0A443RW00"/>
<dbReference type="InterPro" id="IPR002172">
    <property type="entry name" value="LDrepeatLR_classA_rpt"/>
</dbReference>
<dbReference type="GO" id="GO:0043235">
    <property type="term" value="C:receptor complex"/>
    <property type="evidence" value="ECO:0007669"/>
    <property type="project" value="TreeGrafter"/>
</dbReference>
<dbReference type="InterPro" id="IPR026823">
    <property type="entry name" value="cEGF"/>
</dbReference>
<dbReference type="PROSITE" id="PS01186">
    <property type="entry name" value="EGF_2"/>
    <property type="match status" value="1"/>
</dbReference>
<dbReference type="SMART" id="SM00192">
    <property type="entry name" value="LDLa"/>
    <property type="match status" value="2"/>
</dbReference>
<comment type="caution">
    <text evidence="12">The sequence shown here is derived from an EMBL/GenBank/DDBJ whole genome shotgun (WGS) entry which is preliminary data.</text>
</comment>
<evidence type="ECO:0000256" key="6">
    <source>
        <dbReference type="ARBA" id="ARBA00023136"/>
    </source>
</evidence>
<dbReference type="Proteomes" id="UP000288716">
    <property type="component" value="Unassembled WGS sequence"/>
</dbReference>
<dbReference type="GO" id="GO:0042562">
    <property type="term" value="F:hormone binding"/>
    <property type="evidence" value="ECO:0007669"/>
    <property type="project" value="TreeGrafter"/>
</dbReference>
<keyword evidence="2" id="KW-0245">EGF-like domain</keyword>
<feature type="domain" description="EGF-like" evidence="11">
    <location>
        <begin position="204"/>
        <end position="219"/>
    </location>
</feature>
<dbReference type="InterPro" id="IPR001881">
    <property type="entry name" value="EGF-like_Ca-bd_dom"/>
</dbReference>
<evidence type="ECO:0000256" key="9">
    <source>
        <dbReference type="ARBA" id="ARBA00023180"/>
    </source>
</evidence>
<keyword evidence="4" id="KW-0677">Repeat</keyword>
<reference evidence="12 13" key="1">
    <citation type="journal article" date="2018" name="Gigascience">
        <title>Genomes of trombidid mites reveal novel predicted allergens and laterally-transferred genes associated with secondary metabolism.</title>
        <authorList>
            <person name="Dong X."/>
            <person name="Chaisiri K."/>
            <person name="Xia D."/>
            <person name="Armstrong S.D."/>
            <person name="Fang Y."/>
            <person name="Donnelly M.J."/>
            <person name="Kadowaki T."/>
            <person name="McGarry J.W."/>
            <person name="Darby A.C."/>
            <person name="Makepeace B.L."/>
        </authorList>
    </citation>
    <scope>NUCLEOTIDE SEQUENCE [LARGE SCALE GENOMIC DNA]</scope>
    <source>
        <strain evidence="12">UoL-UT</strain>
    </source>
</reference>
<dbReference type="PROSITE" id="PS01187">
    <property type="entry name" value="EGF_CA"/>
    <property type="match status" value="1"/>
</dbReference>
<dbReference type="PROSITE" id="PS50068">
    <property type="entry name" value="LDLRA_2"/>
    <property type="match status" value="2"/>
</dbReference>
<dbReference type="PANTHER" id="PTHR22722">
    <property type="entry name" value="LOW-DENSITY LIPOPROTEIN RECEPTOR-RELATED PROTEIN 2-RELATED"/>
    <property type="match status" value="1"/>
</dbReference>
<evidence type="ECO:0000313" key="12">
    <source>
        <dbReference type="EMBL" id="RWS19410.1"/>
    </source>
</evidence>
<evidence type="ECO:0000256" key="10">
    <source>
        <dbReference type="PROSITE-ProRule" id="PRU00124"/>
    </source>
</evidence>
<dbReference type="InterPro" id="IPR051221">
    <property type="entry name" value="LDLR-related"/>
</dbReference>
<protein>
    <submittedName>
        <fullName evidence="12">Vitellogenin receptor-like protein</fullName>
    </submittedName>
</protein>
<dbReference type="PANTHER" id="PTHR22722:SF14">
    <property type="entry name" value="MEGALIN, ISOFORM A"/>
    <property type="match status" value="1"/>
</dbReference>
<evidence type="ECO:0000256" key="4">
    <source>
        <dbReference type="ARBA" id="ARBA00022737"/>
    </source>
</evidence>
<dbReference type="InterPro" id="IPR009030">
    <property type="entry name" value="Growth_fac_rcpt_cys_sf"/>
</dbReference>
<keyword evidence="3" id="KW-0812">Transmembrane</keyword>
<evidence type="ECO:0000256" key="2">
    <source>
        <dbReference type="ARBA" id="ARBA00022536"/>
    </source>
</evidence>
<keyword evidence="8 12" id="KW-0675">Receptor</keyword>
<dbReference type="InterPro" id="IPR023415">
    <property type="entry name" value="LDLR_class-A_CS"/>
</dbReference>
<accession>A0A443RW00</accession>
<keyword evidence="13" id="KW-1185">Reference proteome</keyword>
<dbReference type="FunFam" id="2.10.25.10:FF:000240">
    <property type="entry name" value="Vitamin K-dependent protein S"/>
    <property type="match status" value="1"/>
</dbReference>
<evidence type="ECO:0000256" key="7">
    <source>
        <dbReference type="ARBA" id="ARBA00023157"/>
    </source>
</evidence>
<evidence type="ECO:0000256" key="1">
    <source>
        <dbReference type="ARBA" id="ARBA00004167"/>
    </source>
</evidence>
<evidence type="ECO:0000259" key="11">
    <source>
        <dbReference type="PROSITE" id="PS01186"/>
    </source>
</evidence>
<dbReference type="GO" id="GO:0016324">
    <property type="term" value="C:apical plasma membrane"/>
    <property type="evidence" value="ECO:0007669"/>
    <property type="project" value="TreeGrafter"/>
</dbReference>
<dbReference type="PRINTS" id="PR00261">
    <property type="entry name" value="LDLRECEPTOR"/>
</dbReference>
<dbReference type="SMART" id="SM00181">
    <property type="entry name" value="EGF"/>
    <property type="match status" value="2"/>
</dbReference>
<dbReference type="SUPFAM" id="SSF57184">
    <property type="entry name" value="Growth factor receptor domain"/>
    <property type="match status" value="1"/>
</dbReference>